<name>A0ABP7D3E4_9ACTN</name>
<comment type="caution">
    <text evidence="1">The sequence shown here is derived from an EMBL/GenBank/DDBJ whole genome shotgun (WGS) entry which is preliminary data.</text>
</comment>
<evidence type="ECO:0000313" key="1">
    <source>
        <dbReference type="EMBL" id="GAA3697763.1"/>
    </source>
</evidence>
<gene>
    <name evidence="1" type="ORF">GCM10022224_074660</name>
</gene>
<protein>
    <submittedName>
        <fullName evidence="1">AAA family ATPase</fullName>
    </submittedName>
</protein>
<reference evidence="2" key="1">
    <citation type="journal article" date="2019" name="Int. J. Syst. Evol. Microbiol.">
        <title>The Global Catalogue of Microorganisms (GCM) 10K type strain sequencing project: providing services to taxonomists for standard genome sequencing and annotation.</title>
        <authorList>
            <consortium name="The Broad Institute Genomics Platform"/>
            <consortium name="The Broad Institute Genome Sequencing Center for Infectious Disease"/>
            <person name="Wu L."/>
            <person name="Ma J."/>
        </authorList>
    </citation>
    <scope>NUCLEOTIDE SEQUENCE [LARGE SCALE GENOMIC DNA]</scope>
    <source>
        <strain evidence="2">JCM 16904</strain>
    </source>
</reference>
<dbReference type="EMBL" id="BAAAZP010000151">
    <property type="protein sequence ID" value="GAA3697763.1"/>
    <property type="molecule type" value="Genomic_DNA"/>
</dbReference>
<organism evidence="1 2">
    <name type="scientific">Nonomuraea antimicrobica</name>
    <dbReference type="NCBI Taxonomy" id="561173"/>
    <lineage>
        <taxon>Bacteria</taxon>
        <taxon>Bacillati</taxon>
        <taxon>Actinomycetota</taxon>
        <taxon>Actinomycetes</taxon>
        <taxon>Streptosporangiales</taxon>
        <taxon>Streptosporangiaceae</taxon>
        <taxon>Nonomuraea</taxon>
    </lineage>
</organism>
<dbReference type="Gene3D" id="3.40.50.300">
    <property type="entry name" value="P-loop containing nucleotide triphosphate hydrolases"/>
    <property type="match status" value="1"/>
</dbReference>
<keyword evidence="2" id="KW-1185">Reference proteome</keyword>
<sequence>MGSGFVRGARLTYPSGSLVILTGPPGAGKSTLLRRLYGMHGAESLPVPTGGTSVVIDSSQSRRHWGGRLGWAPYPVRRTVVFVTHMTRIRRALAQGKSVIAHNRGCGRYTLRAFAWLARRYGADFHLLLLDAPADEALAGQRARGRVVPPRTFARHQHRWNGLLTRVKGGDPAPAATAHIMDRAQAGLLEAIEFDSGRSVDPGPRRSCTG</sequence>
<accession>A0ABP7D3E4</accession>
<dbReference type="InterPro" id="IPR027417">
    <property type="entry name" value="P-loop_NTPase"/>
</dbReference>
<dbReference type="Pfam" id="PF13671">
    <property type="entry name" value="AAA_33"/>
    <property type="match status" value="1"/>
</dbReference>
<dbReference type="SUPFAM" id="SSF52540">
    <property type="entry name" value="P-loop containing nucleoside triphosphate hydrolases"/>
    <property type="match status" value="1"/>
</dbReference>
<evidence type="ECO:0000313" key="2">
    <source>
        <dbReference type="Proteomes" id="UP001500902"/>
    </source>
</evidence>
<dbReference type="Proteomes" id="UP001500902">
    <property type="component" value="Unassembled WGS sequence"/>
</dbReference>
<proteinExistence type="predicted"/>